<evidence type="ECO:0008006" key="5">
    <source>
        <dbReference type="Google" id="ProtNLM"/>
    </source>
</evidence>
<sequence length="224" mass="24657">MRRFLRDNALTLFFLAILLLALAGQAVSGWYGYNDDQLAQAGAEISFGRYLTSSQFAVDVAENWQSEYLQFFLYIFVTVWLVQRGSPESKKPGEEGEESDREQKTGRHADAGSPHWAAAGGLRGALFARSLGLVMGAIFLVSWLAQSIAGRVAYNAEQLADYEDPVTWSGYVTSADFWNRTLQNWQSEFLAVASMAALSIYLRQRGSSQSKPVGTSDEATGVEG</sequence>
<dbReference type="EMBL" id="WEGH01000002">
    <property type="protein sequence ID" value="MQY04902.1"/>
    <property type="molecule type" value="Genomic_DNA"/>
</dbReference>
<feature type="transmembrane region" description="Helical" evidence="2">
    <location>
        <begin position="126"/>
        <end position="145"/>
    </location>
</feature>
<dbReference type="RefSeq" id="WP_153533048.1">
    <property type="nucleotide sequence ID" value="NZ_WEGH01000002.1"/>
</dbReference>
<name>A0A7K0BVI3_9ACTN</name>
<gene>
    <name evidence="3" type="ORF">ACRB68_29640</name>
</gene>
<evidence type="ECO:0000256" key="2">
    <source>
        <dbReference type="SAM" id="Phobius"/>
    </source>
</evidence>
<keyword evidence="2" id="KW-1133">Transmembrane helix</keyword>
<dbReference type="OrthoDB" id="187863at2"/>
<evidence type="ECO:0000313" key="3">
    <source>
        <dbReference type="EMBL" id="MQY04902.1"/>
    </source>
</evidence>
<evidence type="ECO:0000313" key="4">
    <source>
        <dbReference type="Proteomes" id="UP000487268"/>
    </source>
</evidence>
<keyword evidence="4" id="KW-1185">Reference proteome</keyword>
<keyword evidence="2" id="KW-0472">Membrane</keyword>
<keyword evidence="2" id="KW-0812">Transmembrane</keyword>
<feature type="compositionally biased region" description="Basic and acidic residues" evidence="1">
    <location>
        <begin position="101"/>
        <end position="110"/>
    </location>
</feature>
<organism evidence="3 4">
    <name type="scientific">Actinomadura macrotermitis</name>
    <dbReference type="NCBI Taxonomy" id="2585200"/>
    <lineage>
        <taxon>Bacteria</taxon>
        <taxon>Bacillati</taxon>
        <taxon>Actinomycetota</taxon>
        <taxon>Actinomycetes</taxon>
        <taxon>Streptosporangiales</taxon>
        <taxon>Thermomonosporaceae</taxon>
        <taxon>Actinomadura</taxon>
    </lineage>
</organism>
<evidence type="ECO:0000256" key="1">
    <source>
        <dbReference type="SAM" id="MobiDB-lite"/>
    </source>
</evidence>
<proteinExistence type="predicted"/>
<accession>A0A7K0BVI3</accession>
<reference evidence="3 4" key="1">
    <citation type="submission" date="2019-10" db="EMBL/GenBank/DDBJ databases">
        <title>Actinomadura rubteroloni sp. nov. and Actinomadura macrotermitis sp. nov., isolated from the gut of fungus growing-termite Macrotermes natalensis.</title>
        <authorList>
            <person name="Benndorf R."/>
            <person name="Martin K."/>
            <person name="Kuefner M."/>
            <person name="De Beer W."/>
            <person name="Kaster A.-K."/>
            <person name="Vollmers J."/>
            <person name="Poulsen M."/>
            <person name="Beemelmanns C."/>
        </authorList>
    </citation>
    <scope>NUCLEOTIDE SEQUENCE [LARGE SCALE GENOMIC DNA]</scope>
    <source>
        <strain evidence="3 4">RB68</strain>
    </source>
</reference>
<comment type="caution">
    <text evidence="3">The sequence shown here is derived from an EMBL/GenBank/DDBJ whole genome shotgun (WGS) entry which is preliminary data.</text>
</comment>
<protein>
    <recommendedName>
        <fullName evidence="5">Transmembrane protein</fullName>
    </recommendedName>
</protein>
<feature type="region of interest" description="Disordered" evidence="1">
    <location>
        <begin position="86"/>
        <end position="113"/>
    </location>
</feature>
<dbReference type="Pfam" id="PF20554">
    <property type="entry name" value="DUF6766"/>
    <property type="match status" value="1"/>
</dbReference>
<dbReference type="InterPro" id="IPR046657">
    <property type="entry name" value="DUF6766"/>
</dbReference>
<dbReference type="AlphaFoldDB" id="A0A7K0BVI3"/>
<dbReference type="Proteomes" id="UP000487268">
    <property type="component" value="Unassembled WGS sequence"/>
</dbReference>